<sequence>MKWFKNINVYNQTLIIGLAVSLLTLLINSTISLWCASITSIIIIYFYFKKKDYRKDWHSYQLYKQDKADYLYWLITDKDKAYFTKLTTLRNKKILKLISYTLILFSVATAPFAWLINPGLLTSIVDILSTFIFIVLIIAFFIYILNRYQLLLVITNQLFTVIAILMIHSTLFAFAWKPYILVPSFILVSITFTVILAGFVLNPYSLRKSNQVSALFEYLPNLLVIVLILAIEQLIDKFDFFQIAGFSSDSLFKAPQWLEELFTNDHELNQTNKAIKTLVTDHYIGLITFYGLVSIIAVNFSNAIMKKKSDSNAHKAETLYRNVIAQVHHHQTVRYKDLCRISYYGGNQYDLLMITNPTLYSIIEENEKLKRQELQQHLSNI</sequence>
<keyword evidence="2" id="KW-1185">Reference proteome</keyword>
<evidence type="ECO:0000313" key="1">
    <source>
        <dbReference type="EMBL" id="GEP85342.1"/>
    </source>
</evidence>
<evidence type="ECO:0000313" key="2">
    <source>
        <dbReference type="Proteomes" id="UP000321736"/>
    </source>
</evidence>
<proteinExistence type="predicted"/>
<comment type="caution">
    <text evidence="1">The sequence shown here is derived from an EMBL/GenBank/DDBJ whole genome shotgun (WGS) entry which is preliminary data.</text>
</comment>
<gene>
    <name evidence="1" type="ORF">SPI02_19270</name>
</gene>
<dbReference type="RefSeq" id="WP_095102977.1">
    <property type="nucleotide sequence ID" value="NZ_BKAR01000027.1"/>
</dbReference>
<name>A0A239TGX4_9STAP</name>
<organism evidence="1 2">
    <name type="scientific">Staphylococcus piscifermentans</name>
    <dbReference type="NCBI Taxonomy" id="70258"/>
    <lineage>
        <taxon>Bacteria</taxon>
        <taxon>Bacillati</taxon>
        <taxon>Bacillota</taxon>
        <taxon>Bacilli</taxon>
        <taxon>Bacillales</taxon>
        <taxon>Staphylococcaceae</taxon>
        <taxon>Staphylococcus</taxon>
    </lineage>
</organism>
<reference evidence="1 2" key="1">
    <citation type="submission" date="2019-07" db="EMBL/GenBank/DDBJ databases">
        <title>Whole genome shotgun sequence of Staphylococcus piscifermentans NBRC 109625.</title>
        <authorList>
            <person name="Hosoyama A."/>
            <person name="Uohara A."/>
            <person name="Ohji S."/>
            <person name="Ichikawa N."/>
        </authorList>
    </citation>
    <scope>NUCLEOTIDE SEQUENCE [LARGE SCALE GENOMIC DNA]</scope>
    <source>
        <strain evidence="1 2">NBRC 109625</strain>
    </source>
</reference>
<accession>A0A239TGX4</accession>
<dbReference type="Proteomes" id="UP000321736">
    <property type="component" value="Unassembled WGS sequence"/>
</dbReference>
<protein>
    <submittedName>
        <fullName evidence="1">Uncharacterized protein</fullName>
    </submittedName>
</protein>
<dbReference type="EMBL" id="BKAR01000027">
    <property type="protein sequence ID" value="GEP85342.1"/>
    <property type="molecule type" value="Genomic_DNA"/>
</dbReference>
<dbReference type="AlphaFoldDB" id="A0A239TGX4"/>